<sequence length="87" mass="9148">MASSVGGAGRYMAYSPSPSAPPSPHLSGLRSAASSAVALLDQEKYHLTPPLTIHSLIFSTVRSDRLLLTISDLLCITSASIISLLCY</sequence>
<accession>A0A2N9JA87</accession>
<dbReference type="EMBL" id="OIVN01006448">
    <property type="protein sequence ID" value="SPD33321.1"/>
    <property type="molecule type" value="Genomic_DNA"/>
</dbReference>
<organism evidence="1">
    <name type="scientific">Fagus sylvatica</name>
    <name type="common">Beechnut</name>
    <dbReference type="NCBI Taxonomy" id="28930"/>
    <lineage>
        <taxon>Eukaryota</taxon>
        <taxon>Viridiplantae</taxon>
        <taxon>Streptophyta</taxon>
        <taxon>Embryophyta</taxon>
        <taxon>Tracheophyta</taxon>
        <taxon>Spermatophyta</taxon>
        <taxon>Magnoliopsida</taxon>
        <taxon>eudicotyledons</taxon>
        <taxon>Gunneridae</taxon>
        <taxon>Pentapetalae</taxon>
        <taxon>rosids</taxon>
        <taxon>fabids</taxon>
        <taxon>Fagales</taxon>
        <taxon>Fagaceae</taxon>
        <taxon>Fagus</taxon>
    </lineage>
</organism>
<dbReference type="AlphaFoldDB" id="A0A2N9JA87"/>
<protein>
    <submittedName>
        <fullName evidence="1">Uncharacterized protein</fullName>
    </submittedName>
</protein>
<proteinExistence type="predicted"/>
<gene>
    <name evidence="1" type="ORF">FSB_LOCUS61203</name>
</gene>
<evidence type="ECO:0000313" key="1">
    <source>
        <dbReference type="EMBL" id="SPD33321.1"/>
    </source>
</evidence>
<name>A0A2N9JA87_FAGSY</name>
<reference evidence="1" key="1">
    <citation type="submission" date="2018-02" db="EMBL/GenBank/DDBJ databases">
        <authorList>
            <person name="Cohen D.B."/>
            <person name="Kent A.D."/>
        </authorList>
    </citation>
    <scope>NUCLEOTIDE SEQUENCE</scope>
</reference>